<dbReference type="PANTHER" id="PTHR31072:SF147">
    <property type="entry name" value="TRANSCRIPTION FACTOR TCP13"/>
    <property type="match status" value="1"/>
</dbReference>
<keyword evidence="5" id="KW-0539">Nucleus</keyword>
<evidence type="ECO:0000256" key="4">
    <source>
        <dbReference type="ARBA" id="ARBA00023163"/>
    </source>
</evidence>
<dbReference type="Proteomes" id="UP001188597">
    <property type="component" value="Unassembled WGS sequence"/>
</dbReference>
<protein>
    <recommendedName>
        <fullName evidence="7">TCP domain-containing protein</fullName>
    </recommendedName>
</protein>
<dbReference type="PROSITE" id="PS51369">
    <property type="entry name" value="TCP"/>
    <property type="match status" value="1"/>
</dbReference>
<comment type="subcellular location">
    <subcellularLocation>
        <location evidence="1">Nucleus</location>
    </subcellularLocation>
</comment>
<keyword evidence="2" id="KW-0805">Transcription regulation</keyword>
<feature type="region of interest" description="Disordered" evidence="6">
    <location>
        <begin position="231"/>
        <end position="250"/>
    </location>
</feature>
<feature type="region of interest" description="Disordered" evidence="6">
    <location>
        <begin position="367"/>
        <end position="394"/>
    </location>
</feature>
<dbReference type="GO" id="GO:0003700">
    <property type="term" value="F:DNA-binding transcription factor activity"/>
    <property type="evidence" value="ECO:0007669"/>
    <property type="project" value="InterPro"/>
</dbReference>
<dbReference type="InterPro" id="IPR017887">
    <property type="entry name" value="TF_TCP_subgr"/>
</dbReference>
<keyword evidence="9" id="KW-1185">Reference proteome</keyword>
<dbReference type="InterPro" id="IPR005333">
    <property type="entry name" value="Transcription_factor_TCP"/>
</dbReference>
<dbReference type="EMBL" id="JAVXUP010001389">
    <property type="protein sequence ID" value="KAK3012276.1"/>
    <property type="molecule type" value="Genomic_DNA"/>
</dbReference>
<reference evidence="8" key="1">
    <citation type="submission" date="2022-12" db="EMBL/GenBank/DDBJ databases">
        <title>Draft genome assemblies for two species of Escallonia (Escalloniales).</title>
        <authorList>
            <person name="Chanderbali A."/>
            <person name="Dervinis C."/>
            <person name="Anghel I."/>
            <person name="Soltis D."/>
            <person name="Soltis P."/>
            <person name="Zapata F."/>
        </authorList>
    </citation>
    <scope>NUCLEOTIDE SEQUENCE</scope>
    <source>
        <strain evidence="8">UCBG64.0493</strain>
        <tissue evidence="8">Leaf</tissue>
    </source>
</reference>
<accession>A0AA88VN61</accession>
<dbReference type="Pfam" id="PF03634">
    <property type="entry name" value="TCP"/>
    <property type="match status" value="1"/>
</dbReference>
<feature type="compositionally biased region" description="Basic and acidic residues" evidence="6">
    <location>
        <begin position="231"/>
        <end position="242"/>
    </location>
</feature>
<evidence type="ECO:0000256" key="1">
    <source>
        <dbReference type="ARBA" id="ARBA00004123"/>
    </source>
</evidence>
<proteinExistence type="predicted"/>
<name>A0AA88VN61_9ASTE</name>
<dbReference type="GO" id="GO:0043565">
    <property type="term" value="F:sequence-specific DNA binding"/>
    <property type="evidence" value="ECO:0007669"/>
    <property type="project" value="TreeGrafter"/>
</dbReference>
<keyword evidence="4" id="KW-0804">Transcription</keyword>
<evidence type="ECO:0000313" key="8">
    <source>
        <dbReference type="EMBL" id="KAK3012276.1"/>
    </source>
</evidence>
<evidence type="ECO:0000313" key="9">
    <source>
        <dbReference type="Proteomes" id="UP001188597"/>
    </source>
</evidence>
<dbReference type="PANTHER" id="PTHR31072">
    <property type="entry name" value="TRANSCRIPTION FACTOR TCP4-RELATED"/>
    <property type="match status" value="1"/>
</dbReference>
<evidence type="ECO:0000256" key="6">
    <source>
        <dbReference type="SAM" id="MobiDB-lite"/>
    </source>
</evidence>
<evidence type="ECO:0000256" key="2">
    <source>
        <dbReference type="ARBA" id="ARBA00023015"/>
    </source>
</evidence>
<dbReference type="GO" id="GO:0005634">
    <property type="term" value="C:nucleus"/>
    <property type="evidence" value="ECO:0007669"/>
    <property type="project" value="UniProtKB-SubCell"/>
</dbReference>
<keyword evidence="3" id="KW-0238">DNA-binding</keyword>
<feature type="domain" description="TCP" evidence="7">
    <location>
        <begin position="112"/>
        <end position="170"/>
    </location>
</feature>
<dbReference type="AlphaFoldDB" id="A0AA88VN61"/>
<comment type="caution">
    <text evidence="8">The sequence shown here is derived from an EMBL/GenBank/DDBJ whole genome shotgun (WGS) entry which is preliminary data.</text>
</comment>
<organism evidence="8 9">
    <name type="scientific">Escallonia herrerae</name>
    <dbReference type="NCBI Taxonomy" id="1293975"/>
    <lineage>
        <taxon>Eukaryota</taxon>
        <taxon>Viridiplantae</taxon>
        <taxon>Streptophyta</taxon>
        <taxon>Embryophyta</taxon>
        <taxon>Tracheophyta</taxon>
        <taxon>Spermatophyta</taxon>
        <taxon>Magnoliopsida</taxon>
        <taxon>eudicotyledons</taxon>
        <taxon>Gunneridae</taxon>
        <taxon>Pentapetalae</taxon>
        <taxon>asterids</taxon>
        <taxon>campanulids</taxon>
        <taxon>Escalloniales</taxon>
        <taxon>Escalloniaceae</taxon>
        <taxon>Escallonia</taxon>
    </lineage>
</organism>
<evidence type="ECO:0000259" key="7">
    <source>
        <dbReference type="PROSITE" id="PS51369"/>
    </source>
</evidence>
<sequence>MALRINKGEVGNGTENPQEKCAVDDEISISLCANMDHGAERQHKLEKPIRSKGKRDIIEQFSSAYHSSREAADFTTKQEGSTSDGKLISKASTSWSRLKDPRIVRVSRAFGGKDRHSKVCTVRGLRDRRVRLSVPTAIQLYDLQDRLGLNQPSKVVDWLLNAAKNEIDKLPPLQMPPGNFQSMLATHGNGGVPQTEKEGLKMMNTSINWDDPVDLSRSNYWSSQATFGDMKSKEGEMAEGKQGDSSNSFFSRPNYSSLPGMLNNTVAHNSSFLRWDPSNLSLSHVSPQAEDLHNFNVVPLPSTLSQVLVYPPPVTTQSYFPPHVAATSEFDPKQINFQMLSPSSSQNPLLPSSVSVPPLYTISQAMRPLPLSMTPPDKLFPSQNNRGSEPNKDN</sequence>
<evidence type="ECO:0000256" key="5">
    <source>
        <dbReference type="ARBA" id="ARBA00023242"/>
    </source>
</evidence>
<evidence type="ECO:0000256" key="3">
    <source>
        <dbReference type="ARBA" id="ARBA00023125"/>
    </source>
</evidence>
<gene>
    <name evidence="8" type="ORF">RJ639_012946</name>
</gene>